<evidence type="ECO:0000313" key="5">
    <source>
        <dbReference type="EMBL" id="MBP0458338.1"/>
    </source>
</evidence>
<sequence>MSNTEVDPTELRCGTASDEEPARGGPQVEVLSARDVPLGGPRAMTVRRTLPQRARTLIGAWCFADHYGPDDVARTGGMDVAPHPHTGLQTVSWLFSGEIEHRDSLGTHAFVAPGELNLMTGGHGISHSEVSTTGTTVLHGVQLWLALPDGHRATAGRFEHHVPSAIPLDGGEARVFLGSLAGDTSPVPTFSPLLGAELTLEPRAETTLAIDPGFEHGLLVDQGDVVMAGTPLRPSELGYLAPGGATLTLKNPTDRAARMILLGGAPFEEQIVMWWNFVARSHDEIVQAREAWQNASDRFGRVDGYDGDRLLAPALPNATITPRRNPRSRPHGRSPMTQSSSPVVERVDDKCRYEILVDGELAGFAAFRDRGAQRVFHHTEIDDAYAGQGLASHLVQQALTDTRNAGKRIVPVCTYVAKFLQKHDDFADGTDPVTDDVRTWIGSVLGN</sequence>
<dbReference type="InterPro" id="IPR011051">
    <property type="entry name" value="RmlC_Cupin_sf"/>
</dbReference>
<evidence type="ECO:0000313" key="6">
    <source>
        <dbReference type="Proteomes" id="UP000670475"/>
    </source>
</evidence>
<dbReference type="InterPro" id="IPR008778">
    <property type="entry name" value="Pirin_C_dom"/>
</dbReference>
<dbReference type="EC" id="2.3.1.-" evidence="5"/>
<evidence type="ECO:0000256" key="2">
    <source>
        <dbReference type="RuleBase" id="RU003457"/>
    </source>
</evidence>
<reference evidence="5" key="1">
    <citation type="submission" date="2021-03" db="EMBL/GenBank/DDBJ databases">
        <title>Whole genome sequence of Streptomyces bomunensis MMS17-BM035.</title>
        <authorList>
            <person name="Lee J.H."/>
        </authorList>
    </citation>
    <scope>NUCLEOTIDE SEQUENCE</scope>
    <source>
        <strain evidence="5">MMS17-BM035</strain>
    </source>
</reference>
<comment type="similarity">
    <text evidence="1 2">Belongs to the pirin family.</text>
</comment>
<accession>A0A940MCE4</accession>
<dbReference type="InterPro" id="IPR031165">
    <property type="entry name" value="GNAT_YJDJ"/>
</dbReference>
<proteinExistence type="inferred from homology"/>
<protein>
    <submittedName>
        <fullName evidence="5">GNAT family N-acetyltransferase</fullName>
        <ecNumber evidence="5">2.3.1.-</ecNumber>
    </submittedName>
</protein>
<dbReference type="EMBL" id="JAGIQL010000039">
    <property type="protein sequence ID" value="MBP0458338.1"/>
    <property type="molecule type" value="Genomic_DNA"/>
</dbReference>
<dbReference type="PANTHER" id="PTHR13903:SF8">
    <property type="entry name" value="PIRIN"/>
    <property type="match status" value="1"/>
</dbReference>
<evidence type="ECO:0000256" key="3">
    <source>
        <dbReference type="SAM" id="MobiDB-lite"/>
    </source>
</evidence>
<dbReference type="Pfam" id="PF05726">
    <property type="entry name" value="Pirin_C"/>
    <property type="match status" value="1"/>
</dbReference>
<dbReference type="Pfam" id="PF02678">
    <property type="entry name" value="Pirin"/>
    <property type="match status" value="1"/>
</dbReference>
<dbReference type="CDD" id="cd04301">
    <property type="entry name" value="NAT_SF"/>
    <property type="match status" value="1"/>
</dbReference>
<keyword evidence="5" id="KW-0012">Acyltransferase</keyword>
<dbReference type="Pfam" id="PF14542">
    <property type="entry name" value="Acetyltransf_CG"/>
    <property type="match status" value="1"/>
</dbReference>
<feature type="region of interest" description="Disordered" evidence="3">
    <location>
        <begin position="318"/>
        <end position="343"/>
    </location>
</feature>
<dbReference type="PROSITE" id="PS51729">
    <property type="entry name" value="GNAT_YJDJ"/>
    <property type="match status" value="1"/>
</dbReference>
<feature type="domain" description="N-acetyltransferase" evidence="4">
    <location>
        <begin position="345"/>
        <end position="431"/>
    </location>
</feature>
<dbReference type="SUPFAM" id="SSF51182">
    <property type="entry name" value="RmlC-like cupins"/>
    <property type="match status" value="1"/>
</dbReference>
<dbReference type="SUPFAM" id="SSF55729">
    <property type="entry name" value="Acyl-CoA N-acyltransferases (Nat)"/>
    <property type="match status" value="1"/>
</dbReference>
<dbReference type="Gene3D" id="3.40.630.30">
    <property type="match status" value="1"/>
</dbReference>
<dbReference type="GO" id="GO:0016746">
    <property type="term" value="F:acyltransferase activity"/>
    <property type="evidence" value="ECO:0007669"/>
    <property type="project" value="UniProtKB-KW"/>
</dbReference>
<organism evidence="5 6">
    <name type="scientific">Streptomyces montanisoli</name>
    <dbReference type="NCBI Taxonomy" id="2798581"/>
    <lineage>
        <taxon>Bacteria</taxon>
        <taxon>Bacillati</taxon>
        <taxon>Actinomycetota</taxon>
        <taxon>Actinomycetes</taxon>
        <taxon>Kitasatosporales</taxon>
        <taxon>Streptomycetaceae</taxon>
        <taxon>Streptomyces</taxon>
    </lineage>
</organism>
<keyword evidence="5" id="KW-0808">Transferase</keyword>
<keyword evidence="6" id="KW-1185">Reference proteome</keyword>
<dbReference type="InterPro" id="IPR014710">
    <property type="entry name" value="RmlC-like_jellyroll"/>
</dbReference>
<dbReference type="CDD" id="cd02247">
    <property type="entry name" value="cupin_pirin_C"/>
    <property type="match status" value="1"/>
</dbReference>
<dbReference type="InterPro" id="IPR016181">
    <property type="entry name" value="Acyl_CoA_acyltransferase"/>
</dbReference>
<dbReference type="PANTHER" id="PTHR13903">
    <property type="entry name" value="PIRIN-RELATED"/>
    <property type="match status" value="1"/>
</dbReference>
<dbReference type="InterPro" id="IPR003829">
    <property type="entry name" value="Pirin_N_dom"/>
</dbReference>
<dbReference type="CDD" id="cd02909">
    <property type="entry name" value="cupin_pirin_N"/>
    <property type="match status" value="1"/>
</dbReference>
<dbReference type="AlphaFoldDB" id="A0A940MCE4"/>
<evidence type="ECO:0000256" key="1">
    <source>
        <dbReference type="ARBA" id="ARBA00008416"/>
    </source>
</evidence>
<gene>
    <name evidence="5" type="ORF">JFN87_12605</name>
</gene>
<evidence type="ECO:0000259" key="4">
    <source>
        <dbReference type="PROSITE" id="PS51729"/>
    </source>
</evidence>
<comment type="caution">
    <text evidence="5">The sequence shown here is derived from an EMBL/GenBank/DDBJ whole genome shotgun (WGS) entry which is preliminary data.</text>
</comment>
<dbReference type="Gene3D" id="2.60.120.10">
    <property type="entry name" value="Jelly Rolls"/>
    <property type="match status" value="1"/>
</dbReference>
<name>A0A940MCE4_9ACTN</name>
<dbReference type="InterPro" id="IPR012093">
    <property type="entry name" value="Pirin"/>
</dbReference>
<feature type="region of interest" description="Disordered" evidence="3">
    <location>
        <begin position="1"/>
        <end position="26"/>
    </location>
</feature>
<dbReference type="Proteomes" id="UP000670475">
    <property type="component" value="Unassembled WGS sequence"/>
</dbReference>